<comment type="caution">
    <text evidence="1">The sequence shown here is derived from an EMBL/GenBank/DDBJ whole genome shotgun (WGS) entry which is preliminary data.</text>
</comment>
<dbReference type="RefSeq" id="WP_164310493.1">
    <property type="nucleotide sequence ID" value="NZ_BAABAD010000005.1"/>
</dbReference>
<name>A0ABR7WI56_9ACTN</name>
<gene>
    <name evidence="1" type="ORF">IDF66_22855</name>
</gene>
<accession>A0ABR7WI56</accession>
<organism evidence="1 2">
    <name type="scientific">Gordonia hankookensis</name>
    <dbReference type="NCBI Taxonomy" id="589403"/>
    <lineage>
        <taxon>Bacteria</taxon>
        <taxon>Bacillati</taxon>
        <taxon>Actinomycetota</taxon>
        <taxon>Actinomycetes</taxon>
        <taxon>Mycobacteriales</taxon>
        <taxon>Gordoniaceae</taxon>
        <taxon>Gordonia</taxon>
    </lineage>
</organism>
<keyword evidence="2" id="KW-1185">Reference proteome</keyword>
<reference evidence="1 2" key="1">
    <citation type="submission" date="2020-09" db="EMBL/GenBank/DDBJ databases">
        <title>Novel species in genus Gordonia.</title>
        <authorList>
            <person name="Zhang G."/>
        </authorList>
    </citation>
    <scope>NUCLEOTIDE SEQUENCE [LARGE SCALE GENOMIC DNA]</scope>
    <source>
        <strain evidence="1 2">ON-33</strain>
    </source>
</reference>
<protein>
    <submittedName>
        <fullName evidence="1">DUF1330 domain-containing protein</fullName>
    </submittedName>
</protein>
<dbReference type="Proteomes" id="UP000602395">
    <property type="component" value="Unassembled WGS sequence"/>
</dbReference>
<sequence length="96" mass="11259">MPTTFTVLLWPVTGHESELHAYEDDVLRLVDEHRGRVLTRLRNVDGDADHPLETQIIEFADEAAFDSYMQDSRRQAMARRRDRCVARTQMWRVESA</sequence>
<evidence type="ECO:0000313" key="1">
    <source>
        <dbReference type="EMBL" id="MBD1322429.1"/>
    </source>
</evidence>
<evidence type="ECO:0000313" key="2">
    <source>
        <dbReference type="Proteomes" id="UP000602395"/>
    </source>
</evidence>
<dbReference type="Gene3D" id="3.30.70.100">
    <property type="match status" value="1"/>
</dbReference>
<dbReference type="EMBL" id="JACWMS010000006">
    <property type="protein sequence ID" value="MBD1322429.1"/>
    <property type="molecule type" value="Genomic_DNA"/>
</dbReference>
<proteinExistence type="predicted"/>